<sequence length="148" mass="17316">MNINPDKVKELVLLFSELDDDYQKELMGKAYELSLKQSQKNLIKKENKKFKSEKEYKEEIEKRSNERAKESLDLLQIFDKIDDEGKAQLAIVLDKLSNGDLTRKTDIEIKINSKKVSLKDYIEEVLPQADFKSANEKATEYLKEINRN</sequence>
<dbReference type="eggNOG" id="ENOG502ZGYH">
    <property type="taxonomic scope" value="Bacteria"/>
</dbReference>
<dbReference type="Proteomes" id="UP000012589">
    <property type="component" value="Unassembled WGS sequence"/>
</dbReference>
<dbReference type="HOGENOM" id="CLU_1756065_0_0_9"/>
<reference evidence="1 2" key="1">
    <citation type="journal article" date="2014" name="Genome Announc.">
        <title>Draft genome sequences of the altered schaedler flora, a defined bacterial community from gnotobiotic mice.</title>
        <authorList>
            <person name="Wannemuehler M.J."/>
            <person name="Overstreet A.M."/>
            <person name="Ward D.V."/>
            <person name="Phillips G.J."/>
        </authorList>
    </citation>
    <scope>NUCLEOTIDE SEQUENCE [LARGE SCALE GENOMIC DNA]</scope>
    <source>
        <strain evidence="1 2">ASF492</strain>
    </source>
</reference>
<evidence type="ECO:0000313" key="2">
    <source>
        <dbReference type="Proteomes" id="UP000012589"/>
    </source>
</evidence>
<protein>
    <submittedName>
        <fullName evidence="1">Uncharacterized protein</fullName>
    </submittedName>
</protein>
<comment type="caution">
    <text evidence="1">The sequence shown here is derived from an EMBL/GenBank/DDBJ whole genome shotgun (WGS) entry which is preliminary data.</text>
</comment>
<gene>
    <name evidence="1" type="ORF">C823_04771</name>
</gene>
<accession>N2A412</accession>
<organism evidence="1 2">
    <name type="scientific">Eubacterium plexicaudatum ASF492</name>
    <dbReference type="NCBI Taxonomy" id="1235802"/>
    <lineage>
        <taxon>Bacteria</taxon>
        <taxon>Bacillati</taxon>
        <taxon>Bacillota</taxon>
        <taxon>Clostridia</taxon>
        <taxon>Eubacteriales</taxon>
        <taxon>Eubacteriaceae</taxon>
        <taxon>Eubacterium</taxon>
    </lineage>
</organism>
<keyword evidence="2" id="KW-1185">Reference proteome</keyword>
<dbReference type="OrthoDB" id="9833321at2"/>
<evidence type="ECO:0000313" key="1">
    <source>
        <dbReference type="EMBL" id="EMZ21198.1"/>
    </source>
</evidence>
<proteinExistence type="predicted"/>
<dbReference type="EMBL" id="AQFT01000136">
    <property type="protein sequence ID" value="EMZ21198.1"/>
    <property type="molecule type" value="Genomic_DNA"/>
</dbReference>
<dbReference type="PATRIC" id="fig|1235802.3.peg.5025"/>
<dbReference type="STRING" id="1235802.C823_04771"/>
<dbReference type="AlphaFoldDB" id="N2A412"/>
<name>N2A412_9FIRM</name>